<dbReference type="Gene3D" id="3.40.50.620">
    <property type="entry name" value="HUPs"/>
    <property type="match status" value="1"/>
</dbReference>
<dbReference type="InterPro" id="IPR012795">
    <property type="entry name" value="tRNA_Ile_lys_synt_N"/>
</dbReference>
<protein>
    <recommendedName>
        <fullName evidence="6">tRNA(Ile)-lysidine synthase</fullName>
        <ecNumber evidence="6">6.3.4.19</ecNumber>
    </recommendedName>
    <alternativeName>
        <fullName evidence="6">tRNA(Ile)-2-lysyl-cytidine synthase</fullName>
    </alternativeName>
    <alternativeName>
        <fullName evidence="6">tRNA(Ile)-lysidine synthetase</fullName>
    </alternativeName>
</protein>
<comment type="subcellular location">
    <subcellularLocation>
        <location evidence="6">Cytoplasm</location>
    </subcellularLocation>
</comment>
<keyword evidence="4 6" id="KW-0067">ATP-binding</keyword>
<feature type="domain" description="tRNA(Ile)-lysidine/2-thiocytidine synthase N-terminal" evidence="7">
    <location>
        <begin position="23"/>
        <end position="204"/>
    </location>
</feature>
<evidence type="ECO:0000256" key="5">
    <source>
        <dbReference type="ARBA" id="ARBA00048539"/>
    </source>
</evidence>
<evidence type="ECO:0000313" key="9">
    <source>
        <dbReference type="Proteomes" id="UP000028926"/>
    </source>
</evidence>
<dbReference type="KEGG" id="paca:ID47_11695"/>
<keyword evidence="3 6" id="KW-0547">Nucleotide-binding</keyword>
<dbReference type="PANTHER" id="PTHR43033:SF1">
    <property type="entry name" value="TRNA(ILE)-LYSIDINE SYNTHASE-RELATED"/>
    <property type="match status" value="1"/>
</dbReference>
<sequence length="382" mass="44119">MPLDLVTFTATMTNLGKFSSNCHIVVAVSGGPDSMTLCHLLKEWLRNYPDGQITAMIVDHGLRLESKDEAELTQNRLKEFGINSEILTWKEEKPLTRIQERARQARYKLLENWCRQHGVIHLFTGHHFDDQWETVVSRLQKKSDISGLRGILPVSYRPFGRILRPLLAFSKQQILDYATIHAIPYAIDPSNQNPKYQRSYLRQNRLQLEEQDLSPDHIRHLRQEAMVLTETRLQQVVQFVLQAVHIDPLGYFRIDRAAFQHLDQELQIEFLRSLGHCMATTSYPLPRQKALTAIQKIDSNTRTTVGGWYIVPKKNVIIIAREPRAMLAPSLDTTGTIRQDRFIIHQSFPFKTEATVDVPSYISSTLPSRKNFKLRFLSPLLK</sequence>
<dbReference type="EMBL" id="CP008941">
    <property type="protein sequence ID" value="AIK97251.1"/>
    <property type="molecule type" value="Genomic_DNA"/>
</dbReference>
<dbReference type="CDD" id="cd01992">
    <property type="entry name" value="TilS_N"/>
    <property type="match status" value="1"/>
</dbReference>
<dbReference type="NCBIfam" id="TIGR02432">
    <property type="entry name" value="lysidine_TilS_N"/>
    <property type="match status" value="1"/>
</dbReference>
<comment type="catalytic activity">
    <reaction evidence="5 6">
        <text>cytidine(34) in tRNA(Ile2) + L-lysine + ATP = lysidine(34) in tRNA(Ile2) + AMP + diphosphate + H(+)</text>
        <dbReference type="Rhea" id="RHEA:43744"/>
        <dbReference type="Rhea" id="RHEA-COMP:10625"/>
        <dbReference type="Rhea" id="RHEA-COMP:10670"/>
        <dbReference type="ChEBI" id="CHEBI:15378"/>
        <dbReference type="ChEBI" id="CHEBI:30616"/>
        <dbReference type="ChEBI" id="CHEBI:32551"/>
        <dbReference type="ChEBI" id="CHEBI:33019"/>
        <dbReference type="ChEBI" id="CHEBI:82748"/>
        <dbReference type="ChEBI" id="CHEBI:83665"/>
        <dbReference type="ChEBI" id="CHEBI:456215"/>
        <dbReference type="EC" id="6.3.4.19"/>
    </reaction>
</comment>
<dbReference type="GO" id="GO:0006400">
    <property type="term" value="P:tRNA modification"/>
    <property type="evidence" value="ECO:0007669"/>
    <property type="project" value="UniProtKB-UniRule"/>
</dbReference>
<dbReference type="GO" id="GO:0005737">
    <property type="term" value="C:cytoplasm"/>
    <property type="evidence" value="ECO:0007669"/>
    <property type="project" value="UniProtKB-SubCell"/>
</dbReference>
<proteinExistence type="inferred from homology"/>
<evidence type="ECO:0000256" key="1">
    <source>
        <dbReference type="ARBA" id="ARBA00022598"/>
    </source>
</evidence>
<keyword evidence="1 6" id="KW-0436">Ligase</keyword>
<evidence type="ECO:0000313" key="8">
    <source>
        <dbReference type="EMBL" id="AIK97251.1"/>
    </source>
</evidence>
<keyword evidence="9" id="KW-1185">Reference proteome</keyword>
<dbReference type="InterPro" id="IPR011063">
    <property type="entry name" value="TilS/TtcA_N"/>
</dbReference>
<evidence type="ECO:0000256" key="4">
    <source>
        <dbReference type="ARBA" id="ARBA00022840"/>
    </source>
</evidence>
<dbReference type="OrthoDB" id="9807403at2"/>
<dbReference type="InterPro" id="IPR014729">
    <property type="entry name" value="Rossmann-like_a/b/a_fold"/>
</dbReference>
<keyword evidence="2 6" id="KW-0819">tRNA processing</keyword>
<feature type="binding site" evidence="6">
    <location>
        <begin position="29"/>
        <end position="34"/>
    </location>
    <ligand>
        <name>ATP</name>
        <dbReference type="ChEBI" id="CHEBI:30616"/>
    </ligand>
</feature>
<comment type="domain">
    <text evidence="6">The N-terminal region contains the highly conserved SGGXDS motif, predicted to be a P-loop motif involved in ATP binding.</text>
</comment>
<dbReference type="EC" id="6.3.4.19" evidence="6"/>
<dbReference type="GO" id="GO:0005524">
    <property type="term" value="F:ATP binding"/>
    <property type="evidence" value="ECO:0007669"/>
    <property type="project" value="UniProtKB-UniRule"/>
</dbReference>
<gene>
    <name evidence="6" type="primary">tilS</name>
    <name evidence="8" type="ORF">ID47_11695</name>
</gene>
<comment type="function">
    <text evidence="6">Ligates lysine onto the cytidine present at position 34 of the AUA codon-specific tRNA(Ile) that contains the anticodon CAU, in an ATP-dependent manner. Cytidine is converted to lysidine, thus changing the amino acid specificity of the tRNA from methionine to isoleucine.</text>
</comment>
<dbReference type="InterPro" id="IPR012094">
    <property type="entry name" value="tRNA_Ile_lys_synt"/>
</dbReference>
<dbReference type="STRING" id="91604.ID47_11695"/>
<dbReference type="PANTHER" id="PTHR43033">
    <property type="entry name" value="TRNA(ILE)-LYSIDINE SYNTHASE-RELATED"/>
    <property type="match status" value="1"/>
</dbReference>
<organism evidence="8 9">
    <name type="scientific">Candidatus Odyssella acanthamoebae</name>
    <dbReference type="NCBI Taxonomy" id="91604"/>
    <lineage>
        <taxon>Bacteria</taxon>
        <taxon>Pseudomonadati</taxon>
        <taxon>Pseudomonadota</taxon>
        <taxon>Alphaproteobacteria</taxon>
        <taxon>Holosporales</taxon>
        <taxon>Candidatus Paracaedibacteraceae</taxon>
        <taxon>Candidatus Odyssella</taxon>
    </lineage>
</organism>
<reference evidence="8 9" key="1">
    <citation type="submission" date="2014-07" db="EMBL/GenBank/DDBJ databases">
        <title>Comparative genomic insights into amoeba endosymbionts belonging to the families of Holosporaceae and Candidatus Midichloriaceae within Rickettsiales.</title>
        <authorList>
            <person name="Wang Z."/>
            <person name="Wu M."/>
        </authorList>
    </citation>
    <scope>NUCLEOTIDE SEQUENCE [LARGE SCALE GENOMIC DNA]</scope>
    <source>
        <strain evidence="8">PRA3</strain>
    </source>
</reference>
<dbReference type="eggNOG" id="COG0037">
    <property type="taxonomic scope" value="Bacteria"/>
</dbReference>
<evidence type="ECO:0000259" key="7">
    <source>
        <dbReference type="Pfam" id="PF01171"/>
    </source>
</evidence>
<evidence type="ECO:0000256" key="2">
    <source>
        <dbReference type="ARBA" id="ARBA00022694"/>
    </source>
</evidence>
<evidence type="ECO:0000256" key="3">
    <source>
        <dbReference type="ARBA" id="ARBA00022741"/>
    </source>
</evidence>
<name>A0A077AXC9_9PROT</name>
<dbReference type="GO" id="GO:0032267">
    <property type="term" value="F:tRNA(Ile)-lysidine synthase activity"/>
    <property type="evidence" value="ECO:0007669"/>
    <property type="project" value="UniProtKB-EC"/>
</dbReference>
<evidence type="ECO:0000256" key="6">
    <source>
        <dbReference type="HAMAP-Rule" id="MF_01161"/>
    </source>
</evidence>
<dbReference type="SUPFAM" id="SSF52402">
    <property type="entry name" value="Adenine nucleotide alpha hydrolases-like"/>
    <property type="match status" value="1"/>
</dbReference>
<dbReference type="AlphaFoldDB" id="A0A077AXC9"/>
<dbReference type="Proteomes" id="UP000028926">
    <property type="component" value="Chromosome"/>
</dbReference>
<dbReference type="Pfam" id="PF01171">
    <property type="entry name" value="ATP_bind_3"/>
    <property type="match status" value="1"/>
</dbReference>
<dbReference type="RefSeq" id="WP_038466593.1">
    <property type="nucleotide sequence ID" value="NZ_CP008941.1"/>
</dbReference>
<comment type="similarity">
    <text evidence="6">Belongs to the tRNA(Ile)-lysidine synthase family.</text>
</comment>
<dbReference type="HOGENOM" id="CLU_018869_3_3_5"/>
<keyword evidence="6" id="KW-0963">Cytoplasm</keyword>
<accession>A0A077AXC9</accession>
<dbReference type="HAMAP" id="MF_01161">
    <property type="entry name" value="tRNA_Ile_lys_synt"/>
    <property type="match status" value="1"/>
</dbReference>